<dbReference type="EMBL" id="UYSU01012075">
    <property type="protein sequence ID" value="VDL88380.1"/>
    <property type="molecule type" value="Genomic_DNA"/>
</dbReference>
<dbReference type="PROSITE" id="PS50238">
    <property type="entry name" value="RHOGAP"/>
    <property type="match status" value="1"/>
</dbReference>
<dbReference type="SUPFAM" id="SSF48350">
    <property type="entry name" value="GTPase activation domain, GAP"/>
    <property type="match status" value="1"/>
</dbReference>
<sequence length="84" mass="9625">MTLDFLFSHLRRVVAYEPANQVSYECISICFGPVLFSTSTHMTQMNKVRLLPTTVLSLCYALYAVCKRFFNGALSSYGLEHHVW</sequence>
<organism evidence="4">
    <name type="scientific">Schistocephalus solidus</name>
    <name type="common">Tapeworm</name>
    <dbReference type="NCBI Taxonomy" id="70667"/>
    <lineage>
        <taxon>Eukaryota</taxon>
        <taxon>Metazoa</taxon>
        <taxon>Spiralia</taxon>
        <taxon>Lophotrochozoa</taxon>
        <taxon>Platyhelminthes</taxon>
        <taxon>Cestoda</taxon>
        <taxon>Eucestoda</taxon>
        <taxon>Diphyllobothriidea</taxon>
        <taxon>Diphyllobothriidae</taxon>
        <taxon>Schistocephalus</taxon>
    </lineage>
</organism>
<name>A0A183SCP7_SCHSO</name>
<evidence type="ECO:0000313" key="4">
    <source>
        <dbReference type="WBParaSite" id="SSLN_0000206401-mRNA-1"/>
    </source>
</evidence>
<evidence type="ECO:0000313" key="3">
    <source>
        <dbReference type="Proteomes" id="UP000275846"/>
    </source>
</evidence>
<dbReference type="GO" id="GO:0007165">
    <property type="term" value="P:signal transduction"/>
    <property type="evidence" value="ECO:0007669"/>
    <property type="project" value="InterPro"/>
</dbReference>
<feature type="domain" description="Rho-GAP" evidence="1">
    <location>
        <begin position="1"/>
        <end position="63"/>
    </location>
</feature>
<reference evidence="2 3" key="2">
    <citation type="submission" date="2018-11" db="EMBL/GenBank/DDBJ databases">
        <authorList>
            <consortium name="Pathogen Informatics"/>
        </authorList>
    </citation>
    <scope>NUCLEOTIDE SEQUENCE [LARGE SCALE GENOMIC DNA]</scope>
    <source>
        <strain evidence="2 3">NST_G2</strain>
    </source>
</reference>
<dbReference type="WBParaSite" id="SSLN_0000206401-mRNA-1">
    <property type="protein sequence ID" value="SSLN_0000206401-mRNA-1"/>
    <property type="gene ID" value="SSLN_0000206401"/>
</dbReference>
<dbReference type="InterPro" id="IPR008936">
    <property type="entry name" value="Rho_GTPase_activation_prot"/>
</dbReference>
<dbReference type="OrthoDB" id="3183924at2759"/>
<gene>
    <name evidence="2" type="ORF">SSLN_LOCUS1995</name>
</gene>
<keyword evidence="3" id="KW-1185">Reference proteome</keyword>
<evidence type="ECO:0000313" key="2">
    <source>
        <dbReference type="EMBL" id="VDL88380.1"/>
    </source>
</evidence>
<protein>
    <submittedName>
        <fullName evidence="4">Rho-GAP domain-containing protein</fullName>
    </submittedName>
</protein>
<reference evidence="4" key="1">
    <citation type="submission" date="2016-06" db="UniProtKB">
        <authorList>
            <consortium name="WormBaseParasite"/>
        </authorList>
    </citation>
    <scope>IDENTIFICATION</scope>
</reference>
<proteinExistence type="predicted"/>
<dbReference type="Proteomes" id="UP000275846">
    <property type="component" value="Unassembled WGS sequence"/>
</dbReference>
<evidence type="ECO:0000259" key="1">
    <source>
        <dbReference type="PROSITE" id="PS50238"/>
    </source>
</evidence>
<dbReference type="InterPro" id="IPR000198">
    <property type="entry name" value="RhoGAP_dom"/>
</dbReference>
<dbReference type="AlphaFoldDB" id="A0A183SCP7"/>
<accession>A0A183SCP7</accession>
<dbReference type="Pfam" id="PF00620">
    <property type="entry name" value="RhoGAP"/>
    <property type="match status" value="1"/>
</dbReference>
<dbReference type="Gene3D" id="1.10.555.10">
    <property type="entry name" value="Rho GTPase activation protein"/>
    <property type="match status" value="1"/>
</dbReference>